<organism evidence="7 8">
    <name type="scientific">Metamycoplasma neophronis</name>
    <dbReference type="NCBI Taxonomy" id="872983"/>
    <lineage>
        <taxon>Bacteria</taxon>
        <taxon>Bacillati</taxon>
        <taxon>Mycoplasmatota</taxon>
        <taxon>Mycoplasmoidales</taxon>
        <taxon>Metamycoplasmataceae</taxon>
        <taxon>Metamycoplasma</taxon>
    </lineage>
</organism>
<name>A0ABY2Z0S4_9BACT</name>
<dbReference type="PIRSF" id="PIRSF003078">
    <property type="entry name" value="GidB"/>
    <property type="match status" value="1"/>
</dbReference>
<feature type="binding site" evidence="6">
    <location>
        <position position="86"/>
    </location>
    <ligand>
        <name>S-adenosyl-L-methionine</name>
        <dbReference type="ChEBI" id="CHEBI:59789"/>
    </ligand>
</feature>
<evidence type="ECO:0000256" key="6">
    <source>
        <dbReference type="HAMAP-Rule" id="MF_00074"/>
    </source>
</evidence>
<feature type="binding site" evidence="6">
    <location>
        <position position="147"/>
    </location>
    <ligand>
        <name>S-adenosyl-L-methionine</name>
        <dbReference type="ChEBI" id="CHEBI:59789"/>
    </ligand>
</feature>
<gene>
    <name evidence="6 7" type="primary">rsmG</name>
    <name evidence="7" type="ORF">FJR74_00190</name>
</gene>
<reference evidence="7" key="1">
    <citation type="submission" date="2019-06" db="EMBL/GenBank/DDBJ databases">
        <title>Mycoplasma neophronis type strain whole genome sequence.</title>
        <authorList>
            <person name="Spergser J."/>
        </authorList>
    </citation>
    <scope>NUCLEOTIDE SEQUENCE [LARGE SCALE GENOMIC DNA]</scope>
    <source>
        <strain evidence="7">DSM 24097</strain>
    </source>
</reference>
<dbReference type="HAMAP" id="MF_00074">
    <property type="entry name" value="16SrRNA_methyltr_G"/>
    <property type="match status" value="1"/>
</dbReference>
<comment type="similarity">
    <text evidence="6">Belongs to the methyltransferase superfamily. RNA methyltransferase RsmG family.</text>
</comment>
<feature type="binding site" evidence="6">
    <location>
        <position position="81"/>
    </location>
    <ligand>
        <name>S-adenosyl-L-methionine</name>
        <dbReference type="ChEBI" id="CHEBI:59789"/>
    </ligand>
</feature>
<evidence type="ECO:0000313" key="7">
    <source>
        <dbReference type="EMBL" id="TPR54756.1"/>
    </source>
</evidence>
<dbReference type="Pfam" id="PF02527">
    <property type="entry name" value="GidB"/>
    <property type="match status" value="1"/>
</dbReference>
<accession>A0ABY2Z0S4</accession>
<sequence>MLTAKETKNLFSEYLGDASEETLQKLYEYYALIEQENQKYNLTGFYNEKLIKEGLIESILIFKAIEKEVLNLENKQVLDIGSGAGFPILPFFIYNPSFTLTIYEPQQKRVTFLNLVIEKLGLKNIAVKKIRAEESNEIQYFDFISARAVSELKNLAEITHKLAKINGTFCFLKSHNYEAEIANASWIKNKLNLKFKTLKLGSFFSIENVLVYYQKIQKTPEDIPRKWAQIIKNNLK</sequence>
<dbReference type="InterPro" id="IPR029063">
    <property type="entry name" value="SAM-dependent_MTases_sf"/>
</dbReference>
<dbReference type="SUPFAM" id="SSF53335">
    <property type="entry name" value="S-adenosyl-L-methionine-dependent methyltransferases"/>
    <property type="match status" value="1"/>
</dbReference>
<dbReference type="NCBIfam" id="TIGR00138">
    <property type="entry name" value="rsmG_gidB"/>
    <property type="match status" value="1"/>
</dbReference>
<keyword evidence="3 6" id="KW-0489">Methyltransferase</keyword>
<dbReference type="EC" id="2.1.1.-" evidence="6"/>
<keyword evidence="5 6" id="KW-0949">S-adenosyl-L-methionine</keyword>
<feature type="binding site" evidence="6">
    <location>
        <begin position="132"/>
        <end position="133"/>
    </location>
    <ligand>
        <name>S-adenosyl-L-methionine</name>
        <dbReference type="ChEBI" id="CHEBI:59789"/>
    </ligand>
</feature>
<evidence type="ECO:0000256" key="1">
    <source>
        <dbReference type="ARBA" id="ARBA00022490"/>
    </source>
</evidence>
<dbReference type="PANTHER" id="PTHR31760">
    <property type="entry name" value="S-ADENOSYL-L-METHIONINE-DEPENDENT METHYLTRANSFERASES SUPERFAMILY PROTEIN"/>
    <property type="match status" value="1"/>
</dbReference>
<comment type="subcellular location">
    <subcellularLocation>
        <location evidence="6">Cytoplasm</location>
    </subcellularLocation>
</comment>
<evidence type="ECO:0000256" key="2">
    <source>
        <dbReference type="ARBA" id="ARBA00022552"/>
    </source>
</evidence>
<dbReference type="Gene3D" id="3.40.50.150">
    <property type="entry name" value="Vaccinia Virus protein VP39"/>
    <property type="match status" value="1"/>
</dbReference>
<evidence type="ECO:0000256" key="5">
    <source>
        <dbReference type="ARBA" id="ARBA00022691"/>
    </source>
</evidence>
<keyword evidence="8" id="KW-1185">Reference proteome</keyword>
<dbReference type="Proteomes" id="UP000316851">
    <property type="component" value="Unassembled WGS sequence"/>
</dbReference>
<comment type="caution">
    <text evidence="7">The sequence shown here is derived from an EMBL/GenBank/DDBJ whole genome shotgun (WGS) entry which is preliminary data.</text>
</comment>
<comment type="caution">
    <text evidence="6">Lacks conserved residue(s) required for the propagation of feature annotation.</text>
</comment>
<dbReference type="PANTHER" id="PTHR31760:SF0">
    <property type="entry name" value="S-ADENOSYL-L-METHIONINE-DEPENDENT METHYLTRANSFERASES SUPERFAMILY PROTEIN"/>
    <property type="match status" value="1"/>
</dbReference>
<comment type="function">
    <text evidence="6">Specifically methylates the N7 position of a guanine in 16S rRNA.</text>
</comment>
<evidence type="ECO:0000256" key="3">
    <source>
        <dbReference type="ARBA" id="ARBA00022603"/>
    </source>
</evidence>
<keyword evidence="2 6" id="KW-0698">rRNA processing</keyword>
<protein>
    <recommendedName>
        <fullName evidence="6">Ribosomal RNA small subunit methyltransferase G</fullName>
        <ecNumber evidence="6">2.1.1.-</ecNumber>
    </recommendedName>
    <alternativeName>
        <fullName evidence="6">16S rRNA 7-methylguanosine methyltransferase</fullName>
        <shortName evidence="6">16S rRNA m7G methyltransferase</shortName>
    </alternativeName>
</protein>
<evidence type="ECO:0000313" key="8">
    <source>
        <dbReference type="Proteomes" id="UP000316851"/>
    </source>
</evidence>
<proteinExistence type="inferred from homology"/>
<dbReference type="InterPro" id="IPR003682">
    <property type="entry name" value="rRNA_ssu_MeTfrase_G"/>
</dbReference>
<evidence type="ECO:0000256" key="4">
    <source>
        <dbReference type="ARBA" id="ARBA00022679"/>
    </source>
</evidence>
<keyword evidence="4 6" id="KW-0808">Transferase</keyword>
<dbReference type="EMBL" id="VHHP01000001">
    <property type="protein sequence ID" value="TPR54756.1"/>
    <property type="molecule type" value="Genomic_DNA"/>
</dbReference>
<keyword evidence="1 6" id="KW-0963">Cytoplasm</keyword>